<dbReference type="InterPro" id="IPR012854">
    <property type="entry name" value="Cu_amine_oxidase-like_N"/>
</dbReference>
<dbReference type="Gene3D" id="3.30.457.10">
    <property type="entry name" value="Copper amine oxidase-like, N-terminal domain"/>
    <property type="match status" value="2"/>
</dbReference>
<dbReference type="STRING" id="357809.Cphy_2258"/>
<dbReference type="Proteomes" id="UP000000370">
    <property type="component" value="Chromosome"/>
</dbReference>
<keyword evidence="2" id="KW-0732">Signal</keyword>
<dbReference type="Pfam" id="PF01520">
    <property type="entry name" value="Amidase_3"/>
    <property type="match status" value="1"/>
</dbReference>
<name>A9KK49_LACP7</name>
<dbReference type="GO" id="GO:0009253">
    <property type="term" value="P:peptidoglycan catabolic process"/>
    <property type="evidence" value="ECO:0007669"/>
    <property type="project" value="InterPro"/>
</dbReference>
<dbReference type="SUPFAM" id="SSF55383">
    <property type="entry name" value="Copper amine oxidase, domain N"/>
    <property type="match status" value="3"/>
</dbReference>
<sequence precursor="true">MRKKIKNYKKMCVLLIVSLLISSAPVDQAQAASGLKIYNYTTNSSMTVTDETISYVYNEKSIPLGNNPGILSSNGVALGPYVKIFRDALGIKTLYNKEKKTVTLRDDKTTLVLTLGSKTAQVNGKSVTMNAAPISIKYSKANETAILVPTRFVAETFGYSYDWNSTSSTVTITKPLNLTYDNQLVSYTGIQGSVKFDGKNVNVSNLPSILIANTAMAQAYKVFAKGMGVTYKYSESKGTISFTKGNINLLMELGSKIAYLNDEVVDCGVAPKLVFNEDNGEVAVLVPAQFVSKALGYDYNWNSATKTSEITTTKKVGKEPNITIPPVSPSTPGDGNYSESEYFNWTAKDSYKDVLEEAKNAMNSKNSIDTGSVTISQFLKLDTDQLAKNKENYQFSFNETFSSVTAIKDKEELILSFKNMVATDSLSTFGNELAKEARVIYDAVKNQTDVIFTLSDASISYTLTSENDGKGLSLSLYSNYLTQISAGRDDSGSEYLSITGLKDIKPIVTQDEDSIYVSIPNTINTLGDNNFSNKEENSSMLFVSLNSMSANNSFLIIQKPSPDVTYELNQDGSTYTLTFEKEEEIPVIDNSSLKIALPSGIRLSDISSEDNYNKKQISIFIKGDHRTFFEQNPIVNTYDNVSNIKVSYSSSKGTELLITTKVIQGFKYTIVDGKLQVTIDRPSAIYDKIIILDAGHGGKDPGALKGTTQEKVINYKILNEYAKEYFTNSGIKVYYTRVDDTLIALDDRAAFAKQVDADFFISLHCNSATTSAARGTSVYYSSVNKSKTSSGLTNTILANTLVNNLSKALGTKNLGIIDKGFVVVRDNSVPAVLIELAFLTNPDDLALLTSSTSQKKAAKTIYDTVASLFEAYPTNR</sequence>
<organism evidence="4 5">
    <name type="scientific">Lachnoclostridium phytofermentans (strain ATCC 700394 / DSM 18823 / ISDg)</name>
    <name type="common">Clostridium phytofermentans</name>
    <dbReference type="NCBI Taxonomy" id="357809"/>
    <lineage>
        <taxon>Bacteria</taxon>
        <taxon>Bacillati</taxon>
        <taxon>Bacillota</taxon>
        <taxon>Clostridia</taxon>
        <taxon>Lachnospirales</taxon>
        <taxon>Lachnospiraceae</taxon>
    </lineage>
</organism>
<feature type="domain" description="MurNAc-LAA" evidence="3">
    <location>
        <begin position="749"/>
        <end position="866"/>
    </location>
</feature>
<dbReference type="eggNOG" id="COG0860">
    <property type="taxonomic scope" value="Bacteria"/>
</dbReference>
<dbReference type="InterPro" id="IPR002508">
    <property type="entry name" value="MurNAc-LAA_cat"/>
</dbReference>
<evidence type="ECO:0000256" key="2">
    <source>
        <dbReference type="SAM" id="SignalP"/>
    </source>
</evidence>
<accession>A9KK49</accession>
<dbReference type="KEGG" id="cpy:Cphy_2258"/>
<dbReference type="AlphaFoldDB" id="A9KK49"/>
<dbReference type="EMBL" id="CP000885">
    <property type="protein sequence ID" value="ABX42621.1"/>
    <property type="molecule type" value="Genomic_DNA"/>
</dbReference>
<proteinExistence type="predicted"/>
<dbReference type="InterPro" id="IPR036582">
    <property type="entry name" value="Mao_N_sf"/>
</dbReference>
<dbReference type="PANTHER" id="PTHR30404">
    <property type="entry name" value="N-ACETYLMURAMOYL-L-ALANINE AMIDASE"/>
    <property type="match status" value="1"/>
</dbReference>
<reference evidence="5" key="1">
    <citation type="submission" date="2007-11" db="EMBL/GenBank/DDBJ databases">
        <title>Complete genome sequence of Clostridium phytofermentans ISDg.</title>
        <authorList>
            <person name="Leschine S.B."/>
            <person name="Warnick T.A."/>
            <person name="Blanchard J.L."/>
            <person name="Schnell D.J."/>
            <person name="Petit E.L."/>
            <person name="LaTouf W.G."/>
            <person name="Copeland A."/>
            <person name="Lucas S."/>
            <person name="Lapidus A."/>
            <person name="Barry K."/>
            <person name="Glavina del Rio T."/>
            <person name="Dalin E."/>
            <person name="Tice H."/>
            <person name="Pitluck S."/>
            <person name="Kiss H."/>
            <person name="Brettin T."/>
            <person name="Bruce D."/>
            <person name="Detter J.C."/>
            <person name="Han C."/>
            <person name="Kuske C."/>
            <person name="Schmutz J."/>
            <person name="Larimer F."/>
            <person name="Land M."/>
            <person name="Hauser L."/>
            <person name="Kyrpides N."/>
            <person name="Kim E.A."/>
            <person name="Richardson P."/>
        </authorList>
    </citation>
    <scope>NUCLEOTIDE SEQUENCE [LARGE SCALE GENOMIC DNA]</scope>
    <source>
        <strain evidence="5">ATCC 700394 / DSM 18823 / ISDg</strain>
    </source>
</reference>
<feature type="chain" id="PRO_5039702976" evidence="2">
    <location>
        <begin position="30"/>
        <end position="876"/>
    </location>
</feature>
<dbReference type="SMART" id="SM00646">
    <property type="entry name" value="Ami_3"/>
    <property type="match status" value="1"/>
</dbReference>
<keyword evidence="1 4" id="KW-0378">Hydrolase</keyword>
<dbReference type="Pfam" id="PF07833">
    <property type="entry name" value="Cu_amine_oxidN1"/>
    <property type="match status" value="2"/>
</dbReference>
<dbReference type="RefSeq" id="WP_012200275.1">
    <property type="nucleotide sequence ID" value="NC_010001.1"/>
</dbReference>
<evidence type="ECO:0000313" key="5">
    <source>
        <dbReference type="Proteomes" id="UP000000370"/>
    </source>
</evidence>
<dbReference type="SUPFAM" id="SSF53187">
    <property type="entry name" value="Zn-dependent exopeptidases"/>
    <property type="match status" value="1"/>
</dbReference>
<dbReference type="InterPro" id="IPR050695">
    <property type="entry name" value="N-acetylmuramoyl_amidase_3"/>
</dbReference>
<keyword evidence="5" id="KW-1185">Reference proteome</keyword>
<evidence type="ECO:0000313" key="4">
    <source>
        <dbReference type="EMBL" id="ABX42621.1"/>
    </source>
</evidence>
<evidence type="ECO:0000259" key="3">
    <source>
        <dbReference type="SMART" id="SM00646"/>
    </source>
</evidence>
<feature type="signal peptide" evidence="2">
    <location>
        <begin position="1"/>
        <end position="29"/>
    </location>
</feature>
<dbReference type="OrthoDB" id="9806267at2"/>
<dbReference type="GO" id="GO:0008745">
    <property type="term" value="F:N-acetylmuramoyl-L-alanine amidase activity"/>
    <property type="evidence" value="ECO:0007669"/>
    <property type="project" value="InterPro"/>
</dbReference>
<dbReference type="HOGENOM" id="CLU_328105_0_0_9"/>
<dbReference type="GO" id="GO:0030288">
    <property type="term" value="C:outer membrane-bounded periplasmic space"/>
    <property type="evidence" value="ECO:0007669"/>
    <property type="project" value="TreeGrafter"/>
</dbReference>
<gene>
    <name evidence="4" type="ordered locus">Cphy_2258</name>
</gene>
<dbReference type="PANTHER" id="PTHR30404:SF0">
    <property type="entry name" value="N-ACETYLMURAMOYL-L-ALANINE AMIDASE AMIC"/>
    <property type="match status" value="1"/>
</dbReference>
<evidence type="ECO:0000256" key="1">
    <source>
        <dbReference type="ARBA" id="ARBA00022801"/>
    </source>
</evidence>
<dbReference type="Gene3D" id="3.40.630.40">
    <property type="entry name" value="Zn-dependent exopeptidases"/>
    <property type="match status" value="1"/>
</dbReference>
<protein>
    <submittedName>
        <fullName evidence="4">Cell wall hydrolase/autolysin</fullName>
    </submittedName>
</protein>
<dbReference type="CDD" id="cd02696">
    <property type="entry name" value="MurNAc-LAA"/>
    <property type="match status" value="1"/>
</dbReference>